<dbReference type="NCBIfam" id="TIGR00544">
    <property type="entry name" value="lgt"/>
    <property type="match status" value="1"/>
</dbReference>
<evidence type="ECO:0000313" key="8">
    <source>
        <dbReference type="EMBL" id="HHS28623.1"/>
    </source>
</evidence>
<dbReference type="GO" id="GO:0042158">
    <property type="term" value="P:lipoprotein biosynthetic process"/>
    <property type="evidence" value="ECO:0007669"/>
    <property type="project" value="UniProtKB-UniRule"/>
</dbReference>
<dbReference type="PANTHER" id="PTHR30589">
    <property type="entry name" value="PROLIPOPROTEIN DIACYLGLYCERYL TRANSFERASE"/>
    <property type="match status" value="1"/>
</dbReference>
<dbReference type="InterPro" id="IPR001640">
    <property type="entry name" value="Lgt"/>
</dbReference>
<keyword evidence="8" id="KW-0449">Lipoprotein</keyword>
<feature type="transmembrane region" description="Helical" evidence="7">
    <location>
        <begin position="223"/>
        <end position="247"/>
    </location>
</feature>
<accession>A0A7V6A220</accession>
<evidence type="ECO:0000256" key="2">
    <source>
        <dbReference type="ARBA" id="ARBA00022475"/>
    </source>
</evidence>
<evidence type="ECO:0000256" key="6">
    <source>
        <dbReference type="ARBA" id="ARBA00023136"/>
    </source>
</evidence>
<dbReference type="GO" id="GO:0005886">
    <property type="term" value="C:plasma membrane"/>
    <property type="evidence" value="ECO:0007669"/>
    <property type="project" value="UniProtKB-SubCell"/>
</dbReference>
<dbReference type="EMBL" id="DTGR01000043">
    <property type="protein sequence ID" value="HHS28623.1"/>
    <property type="molecule type" value="Genomic_DNA"/>
</dbReference>
<keyword evidence="5 7" id="KW-1133">Transmembrane helix</keyword>
<reference evidence="8" key="1">
    <citation type="journal article" date="2020" name="mSystems">
        <title>Genome- and Community-Level Interaction Insights into Carbon Utilization and Element Cycling Functions of Hydrothermarchaeota in Hydrothermal Sediment.</title>
        <authorList>
            <person name="Zhou Z."/>
            <person name="Liu Y."/>
            <person name="Xu W."/>
            <person name="Pan J."/>
            <person name="Luo Z.H."/>
            <person name="Li M."/>
        </authorList>
    </citation>
    <scope>NUCLEOTIDE SEQUENCE [LARGE SCALE GENOMIC DNA]</scope>
    <source>
        <strain evidence="8">SpSt-767</strain>
    </source>
</reference>
<evidence type="ECO:0000256" key="4">
    <source>
        <dbReference type="ARBA" id="ARBA00022692"/>
    </source>
</evidence>
<feature type="transmembrane region" description="Helical" evidence="7">
    <location>
        <begin position="85"/>
        <end position="104"/>
    </location>
</feature>
<feature type="transmembrane region" description="Helical" evidence="7">
    <location>
        <begin position="48"/>
        <end position="73"/>
    </location>
</feature>
<dbReference type="PANTHER" id="PTHR30589:SF0">
    <property type="entry name" value="PHOSPHATIDYLGLYCEROL--PROLIPOPROTEIN DIACYLGLYCERYL TRANSFERASE"/>
    <property type="match status" value="1"/>
</dbReference>
<feature type="transmembrane region" description="Helical" evidence="7">
    <location>
        <begin position="6"/>
        <end position="27"/>
    </location>
</feature>
<evidence type="ECO:0000256" key="1">
    <source>
        <dbReference type="ARBA" id="ARBA00007150"/>
    </source>
</evidence>
<dbReference type="Pfam" id="PF01790">
    <property type="entry name" value="LGT"/>
    <property type="match status" value="1"/>
</dbReference>
<dbReference type="AlphaFoldDB" id="A0A7V6A220"/>
<keyword evidence="2 7" id="KW-1003">Cell membrane</keyword>
<comment type="caution">
    <text evidence="8">The sequence shown here is derived from an EMBL/GenBank/DDBJ whole genome shotgun (WGS) entry which is preliminary data.</text>
</comment>
<organism evidence="8">
    <name type="scientific">Desulfobacca acetoxidans</name>
    <dbReference type="NCBI Taxonomy" id="60893"/>
    <lineage>
        <taxon>Bacteria</taxon>
        <taxon>Pseudomonadati</taxon>
        <taxon>Thermodesulfobacteriota</taxon>
        <taxon>Desulfobaccia</taxon>
        <taxon>Desulfobaccales</taxon>
        <taxon>Desulfobaccaceae</taxon>
        <taxon>Desulfobacca</taxon>
    </lineage>
</organism>
<comment type="subcellular location">
    <subcellularLocation>
        <location evidence="7">Cell membrane</location>
        <topology evidence="7">Multi-pass membrane protein</topology>
    </subcellularLocation>
</comment>
<feature type="binding site" evidence="7">
    <location>
        <position position="130"/>
    </location>
    <ligand>
        <name>a 1,2-diacyl-sn-glycero-3-phospho-(1'-sn-glycerol)</name>
        <dbReference type="ChEBI" id="CHEBI:64716"/>
    </ligand>
</feature>
<keyword evidence="6 7" id="KW-0472">Membrane</keyword>
<comment type="function">
    <text evidence="7">Catalyzes the transfer of the diacylglyceryl group from phosphatidylglycerol to the sulfhydryl group of the N-terminal cysteine of a prolipoprotein, the first step in the formation of mature lipoproteins.</text>
</comment>
<evidence type="ECO:0000256" key="7">
    <source>
        <dbReference type="HAMAP-Rule" id="MF_01147"/>
    </source>
</evidence>
<name>A0A7V6A220_9BACT</name>
<comment type="pathway">
    <text evidence="7">Protein modification; lipoprotein biosynthesis (diacylglyceryl transfer).</text>
</comment>
<comment type="similarity">
    <text evidence="1 7">Belongs to the Lgt family.</text>
</comment>
<protein>
    <recommendedName>
        <fullName evidence="7">Phosphatidylglycerol--prolipoprotein diacylglyceryl transferase</fullName>
        <ecNumber evidence="7">2.5.1.145</ecNumber>
    </recommendedName>
</protein>
<evidence type="ECO:0000256" key="5">
    <source>
        <dbReference type="ARBA" id="ARBA00022989"/>
    </source>
</evidence>
<proteinExistence type="inferred from homology"/>
<dbReference type="UniPathway" id="UPA00664"/>
<dbReference type="HAMAP" id="MF_01147">
    <property type="entry name" value="Lgt"/>
    <property type="match status" value="1"/>
</dbReference>
<keyword evidence="3 7" id="KW-0808">Transferase</keyword>
<sequence length="262" mass="28714">MHPILLKIGSLTIFTYGCFLALAFLAAMALAGQEARRVGLPPNRVYDLCFYSIIAALIGARVFQVLLAWHFYWAHPLDIVKVWDGGLAFQGGLVLGIITAVFYMRRHYLPVWKTLDVLALAMPLGQGIGRIGCFMAGCCYGRPTDLPWGVTFTDPQSLGPVGVKIHPTQLYESLLILGVLAVLLRLRSRKRFEGQLLGAYFLLAGLVRFGVEFFRGDPRGPAVFAGMPSTQVIALSMAVAGGCFLVWGSQTKKMQITSCKIE</sequence>
<dbReference type="GO" id="GO:0008961">
    <property type="term" value="F:phosphatidylglycerol-prolipoprotein diacylglyceryl transferase activity"/>
    <property type="evidence" value="ECO:0007669"/>
    <property type="project" value="UniProtKB-UniRule"/>
</dbReference>
<gene>
    <name evidence="7 8" type="primary">lgt</name>
    <name evidence="8" type="ORF">ENV52_02845</name>
</gene>
<feature type="transmembrane region" description="Helical" evidence="7">
    <location>
        <begin position="194"/>
        <end position="211"/>
    </location>
</feature>
<dbReference type="PROSITE" id="PS51257">
    <property type="entry name" value="PROKAR_LIPOPROTEIN"/>
    <property type="match status" value="1"/>
</dbReference>
<dbReference type="EC" id="2.5.1.145" evidence="7"/>
<evidence type="ECO:0000256" key="3">
    <source>
        <dbReference type="ARBA" id="ARBA00022679"/>
    </source>
</evidence>
<keyword evidence="4 7" id="KW-0812">Transmembrane</keyword>
<comment type="catalytic activity">
    <reaction evidence="7">
        <text>L-cysteinyl-[prolipoprotein] + a 1,2-diacyl-sn-glycero-3-phospho-(1'-sn-glycerol) = an S-1,2-diacyl-sn-glyceryl-L-cysteinyl-[prolipoprotein] + sn-glycerol 1-phosphate + H(+)</text>
        <dbReference type="Rhea" id="RHEA:56712"/>
        <dbReference type="Rhea" id="RHEA-COMP:14679"/>
        <dbReference type="Rhea" id="RHEA-COMP:14680"/>
        <dbReference type="ChEBI" id="CHEBI:15378"/>
        <dbReference type="ChEBI" id="CHEBI:29950"/>
        <dbReference type="ChEBI" id="CHEBI:57685"/>
        <dbReference type="ChEBI" id="CHEBI:64716"/>
        <dbReference type="ChEBI" id="CHEBI:140658"/>
        <dbReference type="EC" id="2.5.1.145"/>
    </reaction>
</comment>